<keyword evidence="5" id="KW-1185">Reference proteome</keyword>
<dbReference type="InterPro" id="IPR002110">
    <property type="entry name" value="Ankyrin_rpt"/>
</dbReference>
<feature type="repeat" description="ANK" evidence="3">
    <location>
        <begin position="377"/>
        <end position="409"/>
    </location>
</feature>
<keyword evidence="2 3" id="KW-0040">ANK repeat</keyword>
<dbReference type="PROSITE" id="PS50088">
    <property type="entry name" value="ANK_REPEAT"/>
    <property type="match status" value="6"/>
</dbReference>
<dbReference type="PANTHER" id="PTHR24193:SF121">
    <property type="entry name" value="ADA2A-CONTAINING COMPLEX COMPONENT 3, ISOFORM D"/>
    <property type="match status" value="1"/>
</dbReference>
<dbReference type="InterPro" id="IPR050663">
    <property type="entry name" value="Ankyrin-SOCS_Box"/>
</dbReference>
<name>A0AA88I757_ARTSF</name>
<dbReference type="PANTHER" id="PTHR24193">
    <property type="entry name" value="ANKYRIN REPEAT PROTEIN"/>
    <property type="match status" value="1"/>
</dbReference>
<dbReference type="EMBL" id="JAVRJZ010000006">
    <property type="protein sequence ID" value="KAK2721539.1"/>
    <property type="molecule type" value="Genomic_DNA"/>
</dbReference>
<reference evidence="4" key="1">
    <citation type="submission" date="2023-07" db="EMBL/GenBank/DDBJ databases">
        <title>Chromosome-level genome assembly of Artemia franciscana.</title>
        <authorList>
            <person name="Jo E."/>
        </authorList>
    </citation>
    <scope>NUCLEOTIDE SEQUENCE</scope>
    <source>
        <tissue evidence="4">Whole body</tissue>
    </source>
</reference>
<evidence type="ECO:0000256" key="2">
    <source>
        <dbReference type="ARBA" id="ARBA00023043"/>
    </source>
</evidence>
<protein>
    <submittedName>
        <fullName evidence="4">Uncharacterized protein</fullName>
    </submittedName>
</protein>
<feature type="repeat" description="ANK" evidence="3">
    <location>
        <begin position="169"/>
        <end position="201"/>
    </location>
</feature>
<evidence type="ECO:0000313" key="4">
    <source>
        <dbReference type="EMBL" id="KAK2721539.1"/>
    </source>
</evidence>
<dbReference type="AlphaFoldDB" id="A0AA88I757"/>
<dbReference type="SUPFAM" id="SSF48403">
    <property type="entry name" value="Ankyrin repeat"/>
    <property type="match status" value="1"/>
</dbReference>
<dbReference type="GO" id="GO:0005634">
    <property type="term" value="C:nucleus"/>
    <property type="evidence" value="ECO:0007669"/>
    <property type="project" value="TreeGrafter"/>
</dbReference>
<evidence type="ECO:0000256" key="1">
    <source>
        <dbReference type="ARBA" id="ARBA00022737"/>
    </source>
</evidence>
<feature type="repeat" description="ANK" evidence="3">
    <location>
        <begin position="136"/>
        <end position="168"/>
    </location>
</feature>
<dbReference type="Pfam" id="PF00023">
    <property type="entry name" value="Ank"/>
    <property type="match status" value="1"/>
</dbReference>
<comment type="caution">
    <text evidence="4">The sequence shown here is derived from an EMBL/GenBank/DDBJ whole genome shotgun (WGS) entry which is preliminary data.</text>
</comment>
<feature type="repeat" description="ANK" evidence="3">
    <location>
        <begin position="410"/>
        <end position="442"/>
    </location>
</feature>
<sequence length="450" mass="50692">MVKEVEYQALKSLKNDAVRGRGGKELVQNFSSKGSLAHIINGKTLRWAMASNEMALAEYLLENEVCPNLLQLALHLSSKKGNLDLCQILVSKGVYIDALDWTKRSPMFYAVFGNQNDMTNFLLEKGADPNGRGKRMKETLLHLAVRNGNFDICQKLVANGAALEALDSKNRTALSYAVMKNNIKITEYLLKNGANPNANVMTFHRSPYSGEPHICQTVLHVAVRYRFYKIVKLLIENRANVNCLNSRGQTPLMLIIRRILFSCNEKVFNEKLAMAFLLMSKDAILNEDSNVHNQEPGYVKNEVKMRWEEMGLKNSGIKDVESIRGKELVHNFSSEGSLAQRINGKTLRWAVASNEMALARYQLENEKKEQTQMGKPMKETLLHLAVRNGNFDICQKLVTNGATLEALDSKNRTALSYAVMKNNIKITEYLLKNGANPNANVMTFHRSPYS</sequence>
<organism evidence="4 5">
    <name type="scientific">Artemia franciscana</name>
    <name type="common">Brine shrimp</name>
    <name type="synonym">Artemia sanfranciscana</name>
    <dbReference type="NCBI Taxonomy" id="6661"/>
    <lineage>
        <taxon>Eukaryota</taxon>
        <taxon>Metazoa</taxon>
        <taxon>Ecdysozoa</taxon>
        <taxon>Arthropoda</taxon>
        <taxon>Crustacea</taxon>
        <taxon>Branchiopoda</taxon>
        <taxon>Anostraca</taxon>
        <taxon>Artemiidae</taxon>
        <taxon>Artemia</taxon>
    </lineage>
</organism>
<dbReference type="PROSITE" id="PS50297">
    <property type="entry name" value="ANK_REP_REGION"/>
    <property type="match status" value="4"/>
</dbReference>
<gene>
    <name evidence="4" type="ORF">QYM36_003735</name>
</gene>
<evidence type="ECO:0000313" key="5">
    <source>
        <dbReference type="Proteomes" id="UP001187531"/>
    </source>
</evidence>
<feature type="non-terminal residue" evidence="4">
    <location>
        <position position="450"/>
    </location>
</feature>
<feature type="repeat" description="ANK" evidence="3">
    <location>
        <begin position="102"/>
        <end position="134"/>
    </location>
</feature>
<feature type="repeat" description="ANK" evidence="3">
    <location>
        <begin position="214"/>
        <end position="246"/>
    </location>
</feature>
<dbReference type="Pfam" id="PF12796">
    <property type="entry name" value="Ank_2"/>
    <property type="match status" value="3"/>
</dbReference>
<evidence type="ECO:0000256" key="3">
    <source>
        <dbReference type="PROSITE-ProRule" id="PRU00023"/>
    </source>
</evidence>
<dbReference type="GO" id="GO:0045944">
    <property type="term" value="P:positive regulation of transcription by RNA polymerase II"/>
    <property type="evidence" value="ECO:0007669"/>
    <property type="project" value="TreeGrafter"/>
</dbReference>
<dbReference type="SMART" id="SM00248">
    <property type="entry name" value="ANK"/>
    <property type="match status" value="8"/>
</dbReference>
<dbReference type="InterPro" id="IPR036770">
    <property type="entry name" value="Ankyrin_rpt-contain_sf"/>
</dbReference>
<accession>A0AA88I757</accession>
<keyword evidence="1" id="KW-0677">Repeat</keyword>
<dbReference type="Proteomes" id="UP001187531">
    <property type="component" value="Unassembled WGS sequence"/>
</dbReference>
<proteinExistence type="predicted"/>
<dbReference type="GO" id="GO:0000976">
    <property type="term" value="F:transcription cis-regulatory region binding"/>
    <property type="evidence" value="ECO:0007669"/>
    <property type="project" value="TreeGrafter"/>
</dbReference>
<dbReference type="Gene3D" id="1.25.40.20">
    <property type="entry name" value="Ankyrin repeat-containing domain"/>
    <property type="match status" value="3"/>
</dbReference>